<dbReference type="OrthoDB" id="68755at2759"/>
<evidence type="ECO:0000313" key="8">
    <source>
        <dbReference type="EMBL" id="KAJ0989943.1"/>
    </source>
</evidence>
<comment type="catalytic activity">
    <reaction evidence="7">
        <text>oxaloacetate + ATP = phosphoenolpyruvate + ADP + CO2</text>
        <dbReference type="Rhea" id="RHEA:18617"/>
        <dbReference type="ChEBI" id="CHEBI:16452"/>
        <dbReference type="ChEBI" id="CHEBI:16526"/>
        <dbReference type="ChEBI" id="CHEBI:30616"/>
        <dbReference type="ChEBI" id="CHEBI:58702"/>
        <dbReference type="ChEBI" id="CHEBI:456216"/>
        <dbReference type="EC" id="4.1.1.49"/>
    </reaction>
</comment>
<comment type="caution">
    <text evidence="8">The sequence shown here is derived from an EMBL/GenBank/DDBJ whole genome shotgun (WGS) entry which is preliminary data.</text>
</comment>
<evidence type="ECO:0000256" key="5">
    <source>
        <dbReference type="ARBA" id="ARBA00022840"/>
    </source>
</evidence>
<comment type="pathway">
    <text evidence="1">Carbohydrate biosynthesis; gluconeogenesis.</text>
</comment>
<dbReference type="GO" id="GO:0006094">
    <property type="term" value="P:gluconeogenesis"/>
    <property type="evidence" value="ECO:0007669"/>
    <property type="project" value="InterPro"/>
</dbReference>
<dbReference type="InterPro" id="IPR001272">
    <property type="entry name" value="PEP_carboxykinase_ATP"/>
</dbReference>
<dbReference type="InterPro" id="IPR008210">
    <property type="entry name" value="PEP_carboxykinase_N"/>
</dbReference>
<dbReference type="InterPro" id="IPR013035">
    <property type="entry name" value="PEP_carboxykinase_C"/>
</dbReference>
<dbReference type="PANTHER" id="PTHR30031:SF2">
    <property type="entry name" value="PHOSPHOENOLPYRUVATE CARBOXYKINASE (ATP)"/>
    <property type="match status" value="1"/>
</dbReference>
<reference evidence="8" key="2">
    <citation type="journal article" date="2022" name="Hortic Res">
        <title>The genome of Dioscorea zingiberensis sheds light on the biosynthesis, origin and evolution of the medicinally important diosgenin saponins.</title>
        <authorList>
            <person name="Li Y."/>
            <person name="Tan C."/>
            <person name="Li Z."/>
            <person name="Guo J."/>
            <person name="Li S."/>
            <person name="Chen X."/>
            <person name="Wang C."/>
            <person name="Dai X."/>
            <person name="Yang H."/>
            <person name="Song W."/>
            <person name="Hou L."/>
            <person name="Xu J."/>
            <person name="Tong Z."/>
            <person name="Xu A."/>
            <person name="Yuan X."/>
            <person name="Wang W."/>
            <person name="Yang Q."/>
            <person name="Chen L."/>
            <person name="Sun Z."/>
            <person name="Wang K."/>
            <person name="Pan B."/>
            <person name="Chen J."/>
            <person name="Bao Y."/>
            <person name="Liu F."/>
            <person name="Qi X."/>
            <person name="Gang D.R."/>
            <person name="Wen J."/>
            <person name="Li J."/>
        </authorList>
    </citation>
    <scope>NUCLEOTIDE SEQUENCE</scope>
    <source>
        <strain evidence="8">Dzin_1.0</strain>
    </source>
</reference>
<organism evidence="8 9">
    <name type="scientific">Dioscorea zingiberensis</name>
    <dbReference type="NCBI Taxonomy" id="325984"/>
    <lineage>
        <taxon>Eukaryota</taxon>
        <taxon>Viridiplantae</taxon>
        <taxon>Streptophyta</taxon>
        <taxon>Embryophyta</taxon>
        <taxon>Tracheophyta</taxon>
        <taxon>Spermatophyta</taxon>
        <taxon>Magnoliopsida</taxon>
        <taxon>Liliopsida</taxon>
        <taxon>Dioscoreales</taxon>
        <taxon>Dioscoreaceae</taxon>
        <taxon>Dioscorea</taxon>
    </lineage>
</organism>
<reference evidence="8" key="1">
    <citation type="submission" date="2021-03" db="EMBL/GenBank/DDBJ databases">
        <authorList>
            <person name="Li Z."/>
            <person name="Yang C."/>
        </authorList>
    </citation>
    <scope>NUCLEOTIDE SEQUENCE</scope>
    <source>
        <strain evidence="8">Dzin_1.0</strain>
        <tissue evidence="8">Leaf</tissue>
    </source>
</reference>
<dbReference type="EMBL" id="JAGGNH010000001">
    <property type="protein sequence ID" value="KAJ0989943.1"/>
    <property type="molecule type" value="Genomic_DNA"/>
</dbReference>
<comment type="similarity">
    <text evidence="2">Belongs to the phosphoenolpyruvate carboxykinase (ATP) family.</text>
</comment>
<dbReference type="Pfam" id="PF01293">
    <property type="entry name" value="PEPCK_ATP"/>
    <property type="match status" value="1"/>
</dbReference>
<dbReference type="SUPFAM" id="SSF53795">
    <property type="entry name" value="PEP carboxykinase-like"/>
    <property type="match status" value="1"/>
</dbReference>
<dbReference type="Gene3D" id="3.90.228.20">
    <property type="match status" value="1"/>
</dbReference>
<dbReference type="Gene3D" id="3.40.449.10">
    <property type="entry name" value="Phosphoenolpyruvate Carboxykinase, domain 1"/>
    <property type="match status" value="1"/>
</dbReference>
<dbReference type="GO" id="GO:0005524">
    <property type="term" value="F:ATP binding"/>
    <property type="evidence" value="ECO:0007669"/>
    <property type="project" value="UniProtKB-KW"/>
</dbReference>
<evidence type="ECO:0000256" key="2">
    <source>
        <dbReference type="ARBA" id="ARBA00006052"/>
    </source>
</evidence>
<keyword evidence="5" id="KW-0067">ATP-binding</keyword>
<gene>
    <name evidence="8" type="ORF">J5N97_008299</name>
</gene>
<dbReference type="FunFam" id="3.40.449.10:FF:000008">
    <property type="entry name" value="D111/G-patch domain-containing protein"/>
    <property type="match status" value="1"/>
</dbReference>
<keyword evidence="6" id="KW-0456">Lyase</keyword>
<keyword evidence="4" id="KW-0547">Nucleotide-binding</keyword>
<dbReference type="GO" id="GO:0005829">
    <property type="term" value="C:cytosol"/>
    <property type="evidence" value="ECO:0007669"/>
    <property type="project" value="TreeGrafter"/>
</dbReference>
<sequence>MVDGDDRLDWIAAIPLHSLAIRRRSTVVMRIALKNQLSRAAAISSPSSSFKLSGDPSISFSRLYVVSAPLAEKTETLTAPRDVSGVSYGLNWALAVRGVVVKDKAYHNLKFCELQNLGASTVERFSGLPFLVRGNTAGGAPEISKAQFKKLLKQVTSHLSSISSVFVQDGALGSFSKCDAKVRAISDSSSAVLSLANILWTVPNRAISHDSCPVMVYIASSISSSAGDILGLGAQASNGCAAVDIESSSLILCGETFSDTNAVKKALGALAAPILSARGGFPLCGRLFVAGDSVILLFGLDDILERCPDLCKVLASSDAGVVWSSYGITPLFQTGASTRPNLFRKPASIILASSDSTGALPLLSKLSPGQAALHFLAGYQDGKFVPAYNNGPSPIDPLLLAKALYSQLKDNDIPSFLINDNNGGKHIPCDKLNNLVKSILSGALPESKPVASGSKVGDLKGKYKSFLSGKFQELPKEFSF</sequence>
<keyword evidence="9" id="KW-1185">Reference proteome</keyword>
<proteinExistence type="inferred from homology"/>
<evidence type="ECO:0000256" key="6">
    <source>
        <dbReference type="ARBA" id="ARBA00023239"/>
    </source>
</evidence>
<evidence type="ECO:0000256" key="1">
    <source>
        <dbReference type="ARBA" id="ARBA00004742"/>
    </source>
</evidence>
<evidence type="ECO:0000256" key="4">
    <source>
        <dbReference type="ARBA" id="ARBA00022741"/>
    </source>
</evidence>
<dbReference type="SUPFAM" id="SSF68923">
    <property type="entry name" value="PEP carboxykinase N-terminal domain"/>
    <property type="match status" value="1"/>
</dbReference>
<dbReference type="PANTHER" id="PTHR30031">
    <property type="entry name" value="PHOSPHOENOLPYRUVATE CARBOXYKINASE ATP"/>
    <property type="match status" value="1"/>
</dbReference>
<name>A0A9D5HVM5_9LILI</name>
<dbReference type="Proteomes" id="UP001085076">
    <property type="component" value="Miscellaneous, Linkage group lg01"/>
</dbReference>
<accession>A0A9D5HVM5</accession>
<dbReference type="EC" id="4.1.1.49" evidence="3"/>
<evidence type="ECO:0000256" key="3">
    <source>
        <dbReference type="ARBA" id="ARBA00012363"/>
    </source>
</evidence>
<evidence type="ECO:0000256" key="7">
    <source>
        <dbReference type="ARBA" id="ARBA00047371"/>
    </source>
</evidence>
<dbReference type="GO" id="GO:0004612">
    <property type="term" value="F:phosphoenolpyruvate carboxykinase (ATP) activity"/>
    <property type="evidence" value="ECO:0007669"/>
    <property type="project" value="UniProtKB-EC"/>
</dbReference>
<evidence type="ECO:0000313" key="9">
    <source>
        <dbReference type="Proteomes" id="UP001085076"/>
    </source>
</evidence>
<dbReference type="AlphaFoldDB" id="A0A9D5HVM5"/>
<protein>
    <recommendedName>
        <fullName evidence="3">phosphoenolpyruvate carboxykinase (ATP)</fullName>
        <ecNumber evidence="3">4.1.1.49</ecNumber>
    </recommendedName>
</protein>